<feature type="domain" description="Transposase Tn5 dimerisation" evidence="2">
    <location>
        <begin position="362"/>
        <end position="448"/>
    </location>
</feature>
<dbReference type="InterPro" id="IPR014735">
    <property type="entry name" value="Transposase_Tn5-like_N"/>
</dbReference>
<dbReference type="RefSeq" id="WP_319963284.1">
    <property type="nucleotide sequence ID" value="NZ_JAXARY010000060.1"/>
</dbReference>
<organism evidence="4 5">
    <name type="scientific">Methylomonas defluvii</name>
    <dbReference type="NCBI Taxonomy" id="3045149"/>
    <lineage>
        <taxon>Bacteria</taxon>
        <taxon>Pseudomonadati</taxon>
        <taxon>Pseudomonadota</taxon>
        <taxon>Gammaproteobacteria</taxon>
        <taxon>Methylococcales</taxon>
        <taxon>Methylococcaceae</taxon>
        <taxon>Methylomonas</taxon>
    </lineage>
</organism>
<proteinExistence type="predicted"/>
<dbReference type="Proteomes" id="UP001284537">
    <property type="component" value="Unassembled WGS sequence"/>
</dbReference>
<reference evidence="4 5" key="1">
    <citation type="submission" date="2023-11" db="EMBL/GenBank/DDBJ databases">
        <authorList>
            <person name="Ouyang M.-Y."/>
        </authorList>
    </citation>
    <scope>NUCLEOTIDE SEQUENCE [LARGE SCALE GENOMIC DNA]</scope>
    <source>
        <strain evidence="4 5">OY6</strain>
    </source>
</reference>
<comment type="caution">
    <text evidence="4">The sequence shown here is derived from an EMBL/GenBank/DDBJ whole genome shotgun (WGS) entry which is preliminary data.</text>
</comment>
<evidence type="ECO:0000313" key="4">
    <source>
        <dbReference type="EMBL" id="MDX8130474.1"/>
    </source>
</evidence>
<feature type="domain" description="Transposase Tn5-like N-terminal" evidence="3">
    <location>
        <begin position="1"/>
        <end position="59"/>
    </location>
</feature>
<dbReference type="InterPro" id="IPR047768">
    <property type="entry name" value="Tn5p-like"/>
</dbReference>
<feature type="domain" description="Transposase IS4-like" evidence="1">
    <location>
        <begin position="203"/>
        <end position="352"/>
    </location>
</feature>
<evidence type="ECO:0000259" key="2">
    <source>
        <dbReference type="Pfam" id="PF02281"/>
    </source>
</evidence>
<dbReference type="InterPro" id="IPR038215">
    <property type="entry name" value="TN5-like_N_sf"/>
</dbReference>
<dbReference type="Gene3D" id="3.90.350.10">
    <property type="entry name" value="Transposase Inhibitor Protein From Tn5, Chain A, domain 1"/>
    <property type="match status" value="1"/>
</dbReference>
<gene>
    <name evidence="4" type="ORF">QLH52_24530</name>
</gene>
<dbReference type="Pfam" id="PF02281">
    <property type="entry name" value="Dimer_Tnp_Tn5"/>
    <property type="match status" value="1"/>
</dbReference>
<dbReference type="Pfam" id="PF01609">
    <property type="entry name" value="DDE_Tnp_1"/>
    <property type="match status" value="1"/>
</dbReference>
<keyword evidence="5" id="KW-1185">Reference proteome</keyword>
<dbReference type="Pfam" id="PF14706">
    <property type="entry name" value="Tnp_DNA_bind"/>
    <property type="match status" value="1"/>
</dbReference>
<dbReference type="PANTHER" id="PTHR37319:SF1">
    <property type="entry name" value="TRANSPOSASE TN5 DIMERISATION DOMAIN-CONTAINING PROTEIN"/>
    <property type="match status" value="1"/>
</dbReference>
<dbReference type="Gene3D" id="1.10.246.40">
    <property type="entry name" value="Tn5 transposase, domain 1"/>
    <property type="match status" value="1"/>
</dbReference>
<name>A0ABU4ULU0_9GAMM</name>
<evidence type="ECO:0000313" key="5">
    <source>
        <dbReference type="Proteomes" id="UP001284537"/>
    </source>
</evidence>
<dbReference type="InterPro" id="IPR014737">
    <property type="entry name" value="Transposase_Tn5-like_C"/>
</dbReference>
<dbReference type="NCBIfam" id="NF033590">
    <property type="entry name" value="transpos_IS4_3"/>
    <property type="match status" value="1"/>
</dbReference>
<sequence length="462" mass="52330">MSNWAEEEVQTADLEDRRLNKRLALLLERLGEHPQLSIPAACGGWKETMGAYRFFDNDKATFKKILAPHRDATVERMKSSPVVLLAQDTTEYDENICLGPKGLGTLKEMAKHARRLHPTIAFTPSRICLGVVKAAYWARDGASPRQARRHKGVDEKESRHWLESYQDSCALQAQMPDSLLVNLADREGDIYEWFVEYQDYAPTARAEWIVRATQNRDLLVEPENAAKWLWSALDQAPVMGYTEVNVKSRPNRAARLAHITVRAATVPLKPPARIGYRLPALNINAVLAREETPPAGKETLEWLLLTSLPVASFEQATTVVAWYGVRWCIEVYFHVLKSGCQIKRLHLESEERLLPCLALYMVIAWRVLFSLMLARAAPDMDCEIIFDPQEWRAAYIVVKRCPPPLTPPRLGEVIRLIASLGGYFARKHDGPPGAKAMWIGLQRLRDFVIALDAQQDVAMRCV</sequence>
<dbReference type="EMBL" id="JAXARY010000060">
    <property type="protein sequence ID" value="MDX8130474.1"/>
    <property type="molecule type" value="Genomic_DNA"/>
</dbReference>
<dbReference type="Gene3D" id="1.10.740.10">
    <property type="entry name" value="Transferase Inhibitor Protein From Tn5, Chain"/>
    <property type="match status" value="1"/>
</dbReference>
<dbReference type="InterPro" id="IPR054836">
    <property type="entry name" value="Tn5_transposase"/>
</dbReference>
<dbReference type="InterPro" id="IPR012337">
    <property type="entry name" value="RNaseH-like_sf"/>
</dbReference>
<protein>
    <submittedName>
        <fullName evidence="4">IS4 family transposase</fullName>
    </submittedName>
</protein>
<accession>A0ABU4ULU0</accession>
<evidence type="ECO:0000259" key="1">
    <source>
        <dbReference type="Pfam" id="PF01609"/>
    </source>
</evidence>
<dbReference type="PANTHER" id="PTHR37319">
    <property type="entry name" value="TRANSPOSASE"/>
    <property type="match status" value="1"/>
</dbReference>
<evidence type="ECO:0000259" key="3">
    <source>
        <dbReference type="Pfam" id="PF14706"/>
    </source>
</evidence>
<dbReference type="SUPFAM" id="SSF53098">
    <property type="entry name" value="Ribonuclease H-like"/>
    <property type="match status" value="1"/>
</dbReference>
<dbReference type="InterPro" id="IPR002559">
    <property type="entry name" value="Transposase_11"/>
</dbReference>
<dbReference type="InterPro" id="IPR003201">
    <property type="entry name" value="Transposase_Tn5"/>
</dbReference>